<dbReference type="AlphaFoldDB" id="A0A1N6RIV7"/>
<gene>
    <name evidence="2" type="ORF">SAMN05421546_1016</name>
</gene>
<reference evidence="3" key="1">
    <citation type="submission" date="2017-01" db="EMBL/GenBank/DDBJ databases">
        <authorList>
            <person name="Varghese N."/>
            <person name="Submissions S."/>
        </authorList>
    </citation>
    <scope>NUCLEOTIDE SEQUENCE [LARGE SCALE GENOMIC DNA]</scope>
    <source>
        <strain evidence="3">UM1</strain>
    </source>
</reference>
<feature type="chain" id="PRO_5013360358" evidence="1">
    <location>
        <begin position="26"/>
        <end position="158"/>
    </location>
</feature>
<name>A0A1N6RIV7_9GAMM</name>
<keyword evidence="3" id="KW-1185">Reference proteome</keyword>
<dbReference type="Proteomes" id="UP000241788">
    <property type="component" value="Unassembled WGS sequence"/>
</dbReference>
<dbReference type="STRING" id="1604334.SAMN05421546_1016"/>
<evidence type="ECO:0000313" key="2">
    <source>
        <dbReference type="EMBL" id="SIQ28719.1"/>
    </source>
</evidence>
<accession>A0A1N6RIV7</accession>
<dbReference type="EMBL" id="FTLW01000002">
    <property type="protein sequence ID" value="SIQ28719.1"/>
    <property type="molecule type" value="Genomic_DNA"/>
</dbReference>
<sequence>MRLLRPLLLLCPVLLVVACSRPDSASPEPAASATETAAAAEPQAATPAAAVGMAEGSMVSMAGSMAAMAEFCGLAGQQTRAQTLVNLDKQMKAKGLSTSEIERLFDEGYASTKAKAASDPAKAQADCGPLKQMADPEEIKKWQKAAEEMEAKAKAMGV</sequence>
<keyword evidence="1" id="KW-0732">Signal</keyword>
<evidence type="ECO:0000256" key="1">
    <source>
        <dbReference type="SAM" id="SignalP"/>
    </source>
</evidence>
<feature type="signal peptide" evidence="1">
    <location>
        <begin position="1"/>
        <end position="25"/>
    </location>
</feature>
<dbReference type="PROSITE" id="PS51257">
    <property type="entry name" value="PROKAR_LIPOPROTEIN"/>
    <property type="match status" value="1"/>
</dbReference>
<protein>
    <submittedName>
        <fullName evidence="2">Uncharacterized protein</fullName>
    </submittedName>
</protein>
<organism evidence="2 3">
    <name type="scientific">Solilutibacter tolerans</name>
    <dbReference type="NCBI Taxonomy" id="1604334"/>
    <lineage>
        <taxon>Bacteria</taxon>
        <taxon>Pseudomonadati</taxon>
        <taxon>Pseudomonadota</taxon>
        <taxon>Gammaproteobacteria</taxon>
        <taxon>Lysobacterales</taxon>
        <taxon>Lysobacteraceae</taxon>
        <taxon>Solilutibacter</taxon>
    </lineage>
</organism>
<proteinExistence type="predicted"/>
<evidence type="ECO:0000313" key="3">
    <source>
        <dbReference type="Proteomes" id="UP000241788"/>
    </source>
</evidence>